<reference evidence="9 10" key="1">
    <citation type="journal article" date="2014" name="PLoS Genet.">
        <title>Hidden diversity in honey bee gut symbionts detected by single-cell genomics.</title>
        <authorList>
            <person name="Engel P."/>
            <person name="Stepanauskas R."/>
            <person name="Moran N."/>
        </authorList>
    </citation>
    <scope>NUCLEOTIDE SEQUENCE [LARGE SCALE GENOMIC DNA]</scope>
    <source>
        <strain evidence="9 10">SCGC AB-598-J21</strain>
    </source>
</reference>
<dbReference type="SUPFAM" id="SSF55811">
    <property type="entry name" value="Nudix"/>
    <property type="match status" value="1"/>
</dbReference>
<evidence type="ECO:0000256" key="1">
    <source>
        <dbReference type="ARBA" id="ARBA00000847"/>
    </source>
</evidence>
<comment type="cofactor">
    <cofactor evidence="2">
        <name>Mg(2+)</name>
        <dbReference type="ChEBI" id="CHEBI:18420"/>
    </cofactor>
</comment>
<evidence type="ECO:0000256" key="5">
    <source>
        <dbReference type="ARBA" id="ARBA00022801"/>
    </source>
</evidence>
<gene>
    <name evidence="9" type="ORF">SASC598J21_007580</name>
</gene>
<sequence>MDLTETKISSKEVYRGSFLNVLEDTVRLPNGNQAQRVVVQHPGAAAVLAVTAEQKVVLVRQWRYPVGEALLEIPAGKLDGKNEDPAHAALRELAEETPYTAAEVKLIHTFYTVPGFGDEKMYLYLAEHVQPNSVLAADEDEIIEPVLLNREQVRSALANNQIHDGKTLIALQYWLLYC</sequence>
<evidence type="ECO:0000256" key="4">
    <source>
        <dbReference type="ARBA" id="ARBA00016377"/>
    </source>
</evidence>
<comment type="caution">
    <text evidence="9">The sequence shown here is derived from an EMBL/GenBank/DDBJ whole genome shotgun (WGS) entry which is preliminary data.</text>
</comment>
<dbReference type="FunFam" id="3.90.79.10:FF:000024">
    <property type="entry name" value="ADP-ribose pyrophosphatase"/>
    <property type="match status" value="1"/>
</dbReference>
<evidence type="ECO:0000256" key="7">
    <source>
        <dbReference type="ARBA" id="ARBA00032272"/>
    </source>
</evidence>
<dbReference type="AlphaFoldDB" id="A0A074W1Z7"/>
<protein>
    <recommendedName>
        <fullName evidence="4">GDP-mannose pyrophosphatase</fullName>
    </recommendedName>
    <alternativeName>
        <fullName evidence="6">GDP-mannose hydrolase</fullName>
    </alternativeName>
    <alternativeName>
        <fullName evidence="7">GDPMK</fullName>
    </alternativeName>
</protein>
<dbReference type="GO" id="GO:0005829">
    <property type="term" value="C:cytosol"/>
    <property type="evidence" value="ECO:0007669"/>
    <property type="project" value="TreeGrafter"/>
</dbReference>
<dbReference type="Proteomes" id="UP000027644">
    <property type="component" value="Unassembled WGS sequence"/>
</dbReference>
<evidence type="ECO:0000256" key="6">
    <source>
        <dbReference type="ARBA" id="ARBA00032162"/>
    </source>
</evidence>
<comment type="catalytic activity">
    <reaction evidence="1">
        <text>GDP-alpha-D-mannose + H2O = alpha-D-mannose 1-phosphate + GMP + 2 H(+)</text>
        <dbReference type="Rhea" id="RHEA:27978"/>
        <dbReference type="ChEBI" id="CHEBI:15377"/>
        <dbReference type="ChEBI" id="CHEBI:15378"/>
        <dbReference type="ChEBI" id="CHEBI:57527"/>
        <dbReference type="ChEBI" id="CHEBI:58115"/>
        <dbReference type="ChEBI" id="CHEBI:58409"/>
    </reaction>
</comment>
<name>A0A074W1Z7_9NEIS</name>
<dbReference type="CDD" id="cd03424">
    <property type="entry name" value="NUDIX_ADPRase_Nudt5_UGPPase_Nudt14"/>
    <property type="match status" value="1"/>
</dbReference>
<dbReference type="Gene3D" id="3.90.79.10">
    <property type="entry name" value="Nucleoside Triphosphate Pyrophosphohydrolase"/>
    <property type="match status" value="1"/>
</dbReference>
<dbReference type="InterPro" id="IPR000086">
    <property type="entry name" value="NUDIX_hydrolase_dom"/>
</dbReference>
<accession>A0A074W1Z7</accession>
<comment type="similarity">
    <text evidence="3">Belongs to the Nudix hydrolase family. NudK subfamily.</text>
</comment>
<evidence type="ECO:0000256" key="2">
    <source>
        <dbReference type="ARBA" id="ARBA00001946"/>
    </source>
</evidence>
<proteinExistence type="inferred from homology"/>
<dbReference type="GO" id="GO:0006753">
    <property type="term" value="P:nucleoside phosphate metabolic process"/>
    <property type="evidence" value="ECO:0007669"/>
    <property type="project" value="TreeGrafter"/>
</dbReference>
<keyword evidence="5 9" id="KW-0378">Hydrolase</keyword>
<dbReference type="Pfam" id="PF00293">
    <property type="entry name" value="NUDIX"/>
    <property type="match status" value="1"/>
</dbReference>
<evidence type="ECO:0000313" key="10">
    <source>
        <dbReference type="Proteomes" id="UP000027644"/>
    </source>
</evidence>
<evidence type="ECO:0000259" key="8">
    <source>
        <dbReference type="PROSITE" id="PS51462"/>
    </source>
</evidence>
<feature type="domain" description="Nudix hydrolase" evidence="8">
    <location>
        <begin position="39"/>
        <end position="170"/>
    </location>
</feature>
<dbReference type="PANTHER" id="PTHR11839">
    <property type="entry name" value="UDP/ADP-SUGAR PYROPHOSPHATASE"/>
    <property type="match status" value="1"/>
</dbReference>
<dbReference type="InterPro" id="IPR015797">
    <property type="entry name" value="NUDIX_hydrolase-like_dom_sf"/>
</dbReference>
<dbReference type="GO" id="GO:0019693">
    <property type="term" value="P:ribose phosphate metabolic process"/>
    <property type="evidence" value="ECO:0007669"/>
    <property type="project" value="TreeGrafter"/>
</dbReference>
<evidence type="ECO:0000256" key="3">
    <source>
        <dbReference type="ARBA" id="ARBA00007275"/>
    </source>
</evidence>
<dbReference type="GO" id="GO:0016787">
    <property type="term" value="F:hydrolase activity"/>
    <property type="evidence" value="ECO:0007669"/>
    <property type="project" value="UniProtKB-KW"/>
</dbReference>
<evidence type="ECO:0000313" key="9">
    <source>
        <dbReference type="EMBL" id="KEQ01469.1"/>
    </source>
</evidence>
<dbReference type="PANTHER" id="PTHR11839:SF18">
    <property type="entry name" value="NUDIX HYDROLASE DOMAIN-CONTAINING PROTEIN"/>
    <property type="match status" value="1"/>
</dbReference>
<dbReference type="PROSITE" id="PS51462">
    <property type="entry name" value="NUDIX"/>
    <property type="match status" value="1"/>
</dbReference>
<dbReference type="EMBL" id="AVQL01000414">
    <property type="protein sequence ID" value="KEQ01469.1"/>
    <property type="molecule type" value="Genomic_DNA"/>
</dbReference>
<organism evidence="9 10">
    <name type="scientific">Snodgrassella alvi SCGC AB-598-J21</name>
    <dbReference type="NCBI Taxonomy" id="1385367"/>
    <lineage>
        <taxon>Bacteria</taxon>
        <taxon>Pseudomonadati</taxon>
        <taxon>Pseudomonadota</taxon>
        <taxon>Betaproteobacteria</taxon>
        <taxon>Neisseriales</taxon>
        <taxon>Neisseriaceae</taxon>
        <taxon>Snodgrassella</taxon>
    </lineage>
</organism>